<evidence type="ECO:0000256" key="1">
    <source>
        <dbReference type="SAM" id="MobiDB-lite"/>
    </source>
</evidence>
<evidence type="ECO:0000313" key="3">
    <source>
        <dbReference type="EMBL" id="KAA5601840.1"/>
    </source>
</evidence>
<evidence type="ECO:0000259" key="2">
    <source>
        <dbReference type="Pfam" id="PF11845"/>
    </source>
</evidence>
<sequence length="200" mass="21048">MAAVAAGVLVLSSNRQPDQPRPDLARPDLARPDLARPDLAREAAGLTKAYGAGLLGALKGAMEGIGPVGAVGFCHDEAPGIATDLSQRSGWTVRRTSLKPRNPAAAPDDYERKVMEAFNAKIAAGAKAASLKQAEIVEQDGKRVFRFIQAIPTAELCLACHGSELKPEVAAKIKDLYPADQATGFKAGDMRGVFTLSKTL</sequence>
<dbReference type="InterPro" id="IPR021796">
    <property type="entry name" value="Tll0287-like_dom"/>
</dbReference>
<accession>A0A5M6I0Y1</accession>
<gene>
    <name evidence="3" type="ORF">F1193_08970</name>
</gene>
<keyword evidence="4" id="KW-1185">Reference proteome</keyword>
<proteinExistence type="predicted"/>
<dbReference type="EMBL" id="VWPL01000012">
    <property type="protein sequence ID" value="KAA5601840.1"/>
    <property type="molecule type" value="Genomic_DNA"/>
</dbReference>
<protein>
    <submittedName>
        <fullName evidence="3">DUF3365 domain-containing protein</fullName>
    </submittedName>
</protein>
<dbReference type="OrthoDB" id="9797588at2"/>
<dbReference type="Pfam" id="PF11845">
    <property type="entry name" value="Tll0287-like"/>
    <property type="match status" value="1"/>
</dbReference>
<name>A0A5M6I0Y1_9HYPH</name>
<feature type="domain" description="Tll0287-like" evidence="2">
    <location>
        <begin position="74"/>
        <end position="196"/>
    </location>
</feature>
<reference evidence="3 4" key="1">
    <citation type="submission" date="2019-09" db="EMBL/GenBank/DDBJ databases">
        <title>Draft Whole-Genome sequence of Blastochloris sulfoviridis DSM 729.</title>
        <authorList>
            <person name="Meyer T.E."/>
            <person name="Kyndt J.A."/>
        </authorList>
    </citation>
    <scope>NUCLEOTIDE SEQUENCE [LARGE SCALE GENOMIC DNA]</scope>
    <source>
        <strain evidence="3 4">DSM 729</strain>
    </source>
</reference>
<evidence type="ECO:0000313" key="4">
    <source>
        <dbReference type="Proteomes" id="UP000323886"/>
    </source>
</evidence>
<comment type="caution">
    <text evidence="3">The sequence shown here is derived from an EMBL/GenBank/DDBJ whole genome shotgun (WGS) entry which is preliminary data.</text>
</comment>
<feature type="compositionally biased region" description="Basic and acidic residues" evidence="1">
    <location>
        <begin position="18"/>
        <end position="33"/>
    </location>
</feature>
<dbReference type="Proteomes" id="UP000323886">
    <property type="component" value="Unassembled WGS sequence"/>
</dbReference>
<feature type="region of interest" description="Disordered" evidence="1">
    <location>
        <begin position="13"/>
        <end position="33"/>
    </location>
</feature>
<organism evidence="3 4">
    <name type="scientific">Blastochloris sulfoviridis</name>
    <dbReference type="NCBI Taxonomy" id="50712"/>
    <lineage>
        <taxon>Bacteria</taxon>
        <taxon>Pseudomonadati</taxon>
        <taxon>Pseudomonadota</taxon>
        <taxon>Alphaproteobacteria</taxon>
        <taxon>Hyphomicrobiales</taxon>
        <taxon>Blastochloridaceae</taxon>
        <taxon>Blastochloris</taxon>
    </lineage>
</organism>
<dbReference type="AlphaFoldDB" id="A0A5M6I0Y1"/>